<dbReference type="PANTHER" id="PTHR30537">
    <property type="entry name" value="HTH-TYPE TRANSCRIPTIONAL REGULATOR"/>
    <property type="match status" value="1"/>
</dbReference>
<dbReference type="RefSeq" id="WP_394829402.1">
    <property type="nucleotide sequence ID" value="NZ_CP089984.1"/>
</dbReference>
<keyword evidence="7" id="KW-1185">Reference proteome</keyword>
<keyword evidence="4" id="KW-0804">Transcription</keyword>
<name>A0ABZ2MBD7_9BACT</name>
<keyword evidence="2" id="KW-0805">Transcription regulation</keyword>
<dbReference type="SUPFAM" id="SSF46785">
    <property type="entry name" value="Winged helix' DNA-binding domain"/>
    <property type="match status" value="1"/>
</dbReference>
<dbReference type="Gene3D" id="3.40.190.290">
    <property type="match status" value="1"/>
</dbReference>
<accession>A0ABZ2MBD7</accession>
<proteinExistence type="inferred from homology"/>
<dbReference type="InterPro" id="IPR036390">
    <property type="entry name" value="WH_DNA-bd_sf"/>
</dbReference>
<protein>
    <submittedName>
        <fullName evidence="6">LysR family transcriptional regulator</fullName>
    </submittedName>
</protein>
<evidence type="ECO:0000256" key="4">
    <source>
        <dbReference type="ARBA" id="ARBA00023163"/>
    </source>
</evidence>
<evidence type="ECO:0000256" key="2">
    <source>
        <dbReference type="ARBA" id="ARBA00023015"/>
    </source>
</evidence>
<dbReference type="InterPro" id="IPR058163">
    <property type="entry name" value="LysR-type_TF_proteobact-type"/>
</dbReference>
<reference evidence="6 7" key="1">
    <citation type="submission" date="2021-12" db="EMBL/GenBank/DDBJ databases">
        <title>Discovery of the Pendulisporaceae a myxobacterial family with distinct sporulation behavior and unique specialized metabolism.</title>
        <authorList>
            <person name="Garcia R."/>
            <person name="Popoff A."/>
            <person name="Bader C.D."/>
            <person name="Loehr J."/>
            <person name="Walesch S."/>
            <person name="Walt C."/>
            <person name="Boldt J."/>
            <person name="Bunk B."/>
            <person name="Haeckl F.J.F.P.J."/>
            <person name="Gunesch A.P."/>
            <person name="Birkelbach J."/>
            <person name="Nuebel U."/>
            <person name="Pietschmann T."/>
            <person name="Bach T."/>
            <person name="Mueller R."/>
        </authorList>
    </citation>
    <scope>NUCLEOTIDE SEQUENCE [LARGE SCALE GENOMIC DNA]</scope>
    <source>
        <strain evidence="6 7">MSr11954</strain>
    </source>
</reference>
<evidence type="ECO:0000256" key="3">
    <source>
        <dbReference type="ARBA" id="ARBA00023125"/>
    </source>
</evidence>
<dbReference type="Proteomes" id="UP001370348">
    <property type="component" value="Chromosome"/>
</dbReference>
<feature type="domain" description="HTH lysR-type" evidence="5">
    <location>
        <begin position="1"/>
        <end position="59"/>
    </location>
</feature>
<dbReference type="PANTHER" id="PTHR30537:SF5">
    <property type="entry name" value="HTH-TYPE TRANSCRIPTIONAL ACTIVATOR TTDR-RELATED"/>
    <property type="match status" value="1"/>
</dbReference>
<evidence type="ECO:0000256" key="1">
    <source>
        <dbReference type="ARBA" id="ARBA00009437"/>
    </source>
</evidence>
<comment type="similarity">
    <text evidence="1">Belongs to the LysR transcriptional regulatory family.</text>
</comment>
<dbReference type="InterPro" id="IPR000847">
    <property type="entry name" value="LysR_HTH_N"/>
</dbReference>
<dbReference type="CDD" id="cd08471">
    <property type="entry name" value="PBP2_CrgA_like_2"/>
    <property type="match status" value="1"/>
</dbReference>
<dbReference type="Pfam" id="PF03466">
    <property type="entry name" value="LysR_substrate"/>
    <property type="match status" value="1"/>
</dbReference>
<organism evidence="6 7">
    <name type="scientific">Pendulispora albinea</name>
    <dbReference type="NCBI Taxonomy" id="2741071"/>
    <lineage>
        <taxon>Bacteria</taxon>
        <taxon>Pseudomonadati</taxon>
        <taxon>Myxococcota</taxon>
        <taxon>Myxococcia</taxon>
        <taxon>Myxococcales</taxon>
        <taxon>Sorangiineae</taxon>
        <taxon>Pendulisporaceae</taxon>
        <taxon>Pendulispora</taxon>
    </lineage>
</organism>
<sequence length="310" mass="33663">MDRIDAMRIFIAALDEGSLAGAARRLKRSPTAVSRALALLEAHVGVELIHRTTRSLKLSEAGERYAVACRRVLLDLEEADRLAAGERSAPRGTLTLSAPPISGEEVLQPILDDFLDAYPMVSARLLLLDRAVNLVDEGVDLALRIAHLPDSSLIALPLGGDVRRVVVASPRYLASHPRIKEPGDLAKHQIVAFTNFGLDSWSFTPAKGSSIPRTVQFTPRFVVNTVRVAAASAIAGRGLTRLYSYHVARHVKEGRLKIVLADAEHPRLPVYLLAPQGRMSVPKVRAFVDFALPRLRAAFARMAAEADGLG</sequence>
<dbReference type="InterPro" id="IPR036388">
    <property type="entry name" value="WH-like_DNA-bd_sf"/>
</dbReference>
<evidence type="ECO:0000259" key="5">
    <source>
        <dbReference type="PROSITE" id="PS50931"/>
    </source>
</evidence>
<evidence type="ECO:0000313" key="6">
    <source>
        <dbReference type="EMBL" id="WXB19805.1"/>
    </source>
</evidence>
<dbReference type="Gene3D" id="1.10.10.10">
    <property type="entry name" value="Winged helix-like DNA-binding domain superfamily/Winged helix DNA-binding domain"/>
    <property type="match status" value="1"/>
</dbReference>
<dbReference type="InterPro" id="IPR005119">
    <property type="entry name" value="LysR_subst-bd"/>
</dbReference>
<gene>
    <name evidence="6" type="ORF">LZC94_21595</name>
</gene>
<dbReference type="EMBL" id="CP089984">
    <property type="protein sequence ID" value="WXB19805.1"/>
    <property type="molecule type" value="Genomic_DNA"/>
</dbReference>
<keyword evidence="3" id="KW-0238">DNA-binding</keyword>
<dbReference type="Pfam" id="PF00126">
    <property type="entry name" value="HTH_1"/>
    <property type="match status" value="1"/>
</dbReference>
<dbReference type="SUPFAM" id="SSF53850">
    <property type="entry name" value="Periplasmic binding protein-like II"/>
    <property type="match status" value="1"/>
</dbReference>
<dbReference type="PROSITE" id="PS50931">
    <property type="entry name" value="HTH_LYSR"/>
    <property type="match status" value="1"/>
</dbReference>
<evidence type="ECO:0000313" key="7">
    <source>
        <dbReference type="Proteomes" id="UP001370348"/>
    </source>
</evidence>